<dbReference type="InterPro" id="IPR036291">
    <property type="entry name" value="NAD(P)-bd_dom_sf"/>
</dbReference>
<dbReference type="KEGG" id="mmed:Mame_03727"/>
<evidence type="ECO:0000256" key="1">
    <source>
        <dbReference type="ARBA" id="ARBA00006484"/>
    </source>
</evidence>
<dbReference type="Pfam" id="PF13561">
    <property type="entry name" value="adh_short_C2"/>
    <property type="match status" value="1"/>
</dbReference>
<keyword evidence="2 3" id="KW-0560">Oxidoreductase</keyword>
<accession>A0A1U9Z623</accession>
<evidence type="ECO:0000313" key="3">
    <source>
        <dbReference type="EMBL" id="AQZ53032.1"/>
    </source>
</evidence>
<dbReference type="Proteomes" id="UP000191135">
    <property type="component" value="Chromosome"/>
</dbReference>
<dbReference type="EMBL" id="CP020330">
    <property type="protein sequence ID" value="AQZ53032.1"/>
    <property type="molecule type" value="Genomic_DNA"/>
</dbReference>
<dbReference type="PANTHER" id="PTHR42760:SF133">
    <property type="entry name" value="3-OXOACYL-[ACYL-CARRIER-PROTEIN] REDUCTASE"/>
    <property type="match status" value="1"/>
</dbReference>
<dbReference type="Gene3D" id="3.40.50.720">
    <property type="entry name" value="NAD(P)-binding Rossmann-like Domain"/>
    <property type="match status" value="2"/>
</dbReference>
<evidence type="ECO:0000313" key="4">
    <source>
        <dbReference type="Proteomes" id="UP000191135"/>
    </source>
</evidence>
<dbReference type="GO" id="GO:0004316">
    <property type="term" value="F:3-oxoacyl-[acyl-carrier-protein] reductase (NADPH) activity"/>
    <property type="evidence" value="ECO:0007669"/>
    <property type="project" value="UniProtKB-EC"/>
</dbReference>
<dbReference type="OrthoDB" id="9805986at2"/>
<dbReference type="FunFam" id="3.40.50.720:FF:000084">
    <property type="entry name" value="Short-chain dehydrogenase reductase"/>
    <property type="match status" value="1"/>
</dbReference>
<dbReference type="eggNOG" id="COG1028">
    <property type="taxonomic scope" value="Bacteria"/>
</dbReference>
<sequence length="415" mass="41450">MADSTNQTQKRRALVTGGAHGIGRAVCMRLAADGYAVAVADIASDEAARLARLMGIGHVALAVDLADPQAAGELPAKAAEALGGLDVVINNAGVTDSSGRTLVDLPQAAIAHMVAINLTAVEQIAKAAGAILKPGSCIVNLASGAAYRALALRGPYSATKAGIVALTRALAEEFEPRGIAVAAVAPGYTATPLVEELERTARVDLSAVAAGIPLGRLARPEDIASAVAFAASAEGGGINGQTLIVDGGGMMGSAPKAAGPAKGTKTEGAIVLLGATGEMDLGIAGVVARARLDATGPLSSVIDASALACDRSPAETLDTALATARACAAAPDRTADFSLVYVIAEGVSPSGRAAAAALGMLSRTLALEWARSGIRVNSILWCGKPHRRLGAVCRFLTGADASYITGQTVHAGDTL</sequence>
<name>A0A1U9Z623_9HYPH</name>
<dbReference type="InterPro" id="IPR020904">
    <property type="entry name" value="Sc_DH/Rdtase_CS"/>
</dbReference>
<proteinExistence type="inferred from homology"/>
<dbReference type="PRINTS" id="PR00080">
    <property type="entry name" value="SDRFAMILY"/>
</dbReference>
<dbReference type="PROSITE" id="PS00061">
    <property type="entry name" value="ADH_SHORT"/>
    <property type="match status" value="1"/>
</dbReference>
<dbReference type="RefSeq" id="WP_018066674.1">
    <property type="nucleotide sequence ID" value="NZ_AQWH01000026.1"/>
</dbReference>
<dbReference type="PANTHER" id="PTHR42760">
    <property type="entry name" value="SHORT-CHAIN DEHYDROGENASES/REDUCTASES FAMILY MEMBER"/>
    <property type="match status" value="1"/>
</dbReference>
<comment type="similarity">
    <text evidence="1">Belongs to the short-chain dehydrogenases/reductases (SDR) family.</text>
</comment>
<organism evidence="3 4">
    <name type="scientific">Martelella mediterranea DSM 17316</name>
    <dbReference type="NCBI Taxonomy" id="1122214"/>
    <lineage>
        <taxon>Bacteria</taxon>
        <taxon>Pseudomonadati</taxon>
        <taxon>Pseudomonadota</taxon>
        <taxon>Alphaproteobacteria</taxon>
        <taxon>Hyphomicrobiales</taxon>
        <taxon>Aurantimonadaceae</taxon>
        <taxon>Martelella</taxon>
    </lineage>
</organism>
<dbReference type="AlphaFoldDB" id="A0A1U9Z623"/>
<protein>
    <submittedName>
        <fullName evidence="3">3-oxoacyl-[acyl-carrier-protein] reductase FabG</fullName>
        <ecNumber evidence="3">1.1.1.100</ecNumber>
    </submittedName>
</protein>
<dbReference type="PRINTS" id="PR00081">
    <property type="entry name" value="GDHRDH"/>
</dbReference>
<dbReference type="InterPro" id="IPR002347">
    <property type="entry name" value="SDR_fam"/>
</dbReference>
<dbReference type="SUPFAM" id="SSF51735">
    <property type="entry name" value="NAD(P)-binding Rossmann-fold domains"/>
    <property type="match status" value="2"/>
</dbReference>
<dbReference type="STRING" id="1122214.Mame_03727"/>
<evidence type="ECO:0000256" key="2">
    <source>
        <dbReference type="ARBA" id="ARBA00023002"/>
    </source>
</evidence>
<dbReference type="EC" id="1.1.1.100" evidence="3"/>
<reference evidence="3 4" key="1">
    <citation type="submission" date="2017-03" db="EMBL/GenBank/DDBJ databases">
        <title>Foreign affairs: Plasmid Transfer between Roseobacters and Rhizobia.</title>
        <authorList>
            <person name="Bartling P."/>
            <person name="Bunk B."/>
            <person name="Overmann J."/>
            <person name="Brinkmann H."/>
            <person name="Petersen J."/>
        </authorList>
    </citation>
    <scope>NUCLEOTIDE SEQUENCE [LARGE SCALE GENOMIC DNA]</scope>
    <source>
        <strain evidence="3 4">MACL11</strain>
    </source>
</reference>
<gene>
    <name evidence="3" type="primary">fabG_16</name>
    <name evidence="3" type="ORF">Mame_03727</name>
</gene>
<keyword evidence="4" id="KW-1185">Reference proteome</keyword>
<dbReference type="CDD" id="cd05233">
    <property type="entry name" value="SDR_c"/>
    <property type="match status" value="1"/>
</dbReference>